<dbReference type="AlphaFoldDB" id="A0AAV7LWQ1"/>
<accession>A0AAV7LWQ1</accession>
<comment type="caution">
    <text evidence="1">The sequence shown here is derived from an EMBL/GenBank/DDBJ whole genome shotgun (WGS) entry which is preliminary data.</text>
</comment>
<gene>
    <name evidence="1" type="ORF">NDU88_000839</name>
</gene>
<evidence type="ECO:0000313" key="2">
    <source>
        <dbReference type="Proteomes" id="UP001066276"/>
    </source>
</evidence>
<reference evidence="1" key="1">
    <citation type="journal article" date="2022" name="bioRxiv">
        <title>Sequencing and chromosome-scale assembly of the giantPleurodeles waltlgenome.</title>
        <authorList>
            <person name="Brown T."/>
            <person name="Elewa A."/>
            <person name="Iarovenko S."/>
            <person name="Subramanian E."/>
            <person name="Araus A.J."/>
            <person name="Petzold A."/>
            <person name="Susuki M."/>
            <person name="Suzuki K.-i.T."/>
            <person name="Hayashi T."/>
            <person name="Toyoda A."/>
            <person name="Oliveira C."/>
            <person name="Osipova E."/>
            <person name="Leigh N.D."/>
            <person name="Simon A."/>
            <person name="Yun M.H."/>
        </authorList>
    </citation>
    <scope>NUCLEOTIDE SEQUENCE</scope>
    <source>
        <strain evidence="1">20211129_DDA</strain>
        <tissue evidence="1">Liver</tissue>
    </source>
</reference>
<evidence type="ECO:0000313" key="1">
    <source>
        <dbReference type="EMBL" id="KAJ1095681.1"/>
    </source>
</evidence>
<organism evidence="1 2">
    <name type="scientific">Pleurodeles waltl</name>
    <name type="common">Iberian ribbed newt</name>
    <dbReference type="NCBI Taxonomy" id="8319"/>
    <lineage>
        <taxon>Eukaryota</taxon>
        <taxon>Metazoa</taxon>
        <taxon>Chordata</taxon>
        <taxon>Craniata</taxon>
        <taxon>Vertebrata</taxon>
        <taxon>Euteleostomi</taxon>
        <taxon>Amphibia</taxon>
        <taxon>Batrachia</taxon>
        <taxon>Caudata</taxon>
        <taxon>Salamandroidea</taxon>
        <taxon>Salamandridae</taxon>
        <taxon>Pleurodelinae</taxon>
        <taxon>Pleurodeles</taxon>
    </lineage>
</organism>
<protein>
    <submittedName>
        <fullName evidence="1">Uncharacterized protein</fullName>
    </submittedName>
</protein>
<dbReference type="Proteomes" id="UP001066276">
    <property type="component" value="Chromosome 10"/>
</dbReference>
<dbReference type="EMBL" id="JANPWB010000014">
    <property type="protein sequence ID" value="KAJ1095681.1"/>
    <property type="molecule type" value="Genomic_DNA"/>
</dbReference>
<sequence>MGAWRPPEVQLLQHGAIMELVPGGHRKCSYYSMELSWFGCLEETGSEDITAKSYHAAGAWRPPEVQLLQHGPIMVWVPGGHWKYSYYSMELPEVQLLQYGAIMVWVPGGHWKYSYYSTKLSWN</sequence>
<proteinExistence type="predicted"/>
<name>A0AAV7LWQ1_PLEWA</name>
<keyword evidence="2" id="KW-1185">Reference proteome</keyword>